<dbReference type="SUPFAM" id="SSF55729">
    <property type="entry name" value="Acyl-CoA N-acyltransferases (Nat)"/>
    <property type="match status" value="1"/>
</dbReference>
<dbReference type="InterPro" id="IPR000182">
    <property type="entry name" value="GNAT_dom"/>
</dbReference>
<protein>
    <submittedName>
        <fullName evidence="4">N-acetyltransferase</fullName>
    </submittedName>
</protein>
<evidence type="ECO:0000256" key="2">
    <source>
        <dbReference type="ARBA" id="ARBA00023315"/>
    </source>
</evidence>
<feature type="domain" description="N-acetyltransferase" evidence="3">
    <location>
        <begin position="3"/>
        <end position="156"/>
    </location>
</feature>
<dbReference type="Proteomes" id="UP000320914">
    <property type="component" value="Unassembled WGS sequence"/>
</dbReference>
<keyword evidence="2" id="KW-0012">Acyltransferase</keyword>
<dbReference type="Pfam" id="PF00583">
    <property type="entry name" value="Acetyltransf_1"/>
    <property type="match status" value="1"/>
</dbReference>
<comment type="caution">
    <text evidence="4">The sequence shown here is derived from an EMBL/GenBank/DDBJ whole genome shotgun (WGS) entry which is preliminary data.</text>
</comment>
<proteinExistence type="predicted"/>
<evidence type="ECO:0000313" key="4">
    <source>
        <dbReference type="EMBL" id="TPG84124.1"/>
    </source>
</evidence>
<evidence type="ECO:0000259" key="3">
    <source>
        <dbReference type="PROSITE" id="PS51186"/>
    </source>
</evidence>
<dbReference type="Gene3D" id="3.40.630.30">
    <property type="match status" value="1"/>
</dbReference>
<dbReference type="EMBL" id="RCZA01000005">
    <property type="protein sequence ID" value="TPG84124.1"/>
    <property type="molecule type" value="Genomic_DNA"/>
</dbReference>
<gene>
    <name evidence="4" type="ORF">EAH74_12905</name>
</gene>
<accession>A0A502IDE5</accession>
<dbReference type="PANTHER" id="PTHR43800">
    <property type="entry name" value="PEPTIDYL-LYSINE N-ACETYLTRANSFERASE YJAB"/>
    <property type="match status" value="1"/>
</dbReference>
<evidence type="ECO:0000313" key="5">
    <source>
        <dbReference type="Proteomes" id="UP000320914"/>
    </source>
</evidence>
<dbReference type="CDD" id="cd04301">
    <property type="entry name" value="NAT_SF"/>
    <property type="match status" value="1"/>
</dbReference>
<organism evidence="4 5">
    <name type="scientific">Pseudomonas mandelii</name>
    <dbReference type="NCBI Taxonomy" id="75612"/>
    <lineage>
        <taxon>Bacteria</taxon>
        <taxon>Pseudomonadati</taxon>
        <taxon>Pseudomonadota</taxon>
        <taxon>Gammaproteobacteria</taxon>
        <taxon>Pseudomonadales</taxon>
        <taxon>Pseudomonadaceae</taxon>
        <taxon>Pseudomonas</taxon>
    </lineage>
</organism>
<name>A0A502IDE5_9PSED</name>
<dbReference type="AlphaFoldDB" id="A0A502IDE5"/>
<evidence type="ECO:0000256" key="1">
    <source>
        <dbReference type="ARBA" id="ARBA00022679"/>
    </source>
</evidence>
<reference evidence="4 5" key="1">
    <citation type="journal article" date="2019" name="Environ. Microbiol.">
        <title>Species interactions and distinct microbial communities in high Arctic permafrost affected cryosols are associated with the CH4 and CO2 gas fluxes.</title>
        <authorList>
            <person name="Altshuler I."/>
            <person name="Hamel J."/>
            <person name="Turney S."/>
            <person name="Magnuson E."/>
            <person name="Levesque R."/>
            <person name="Greer C."/>
            <person name="Whyte L.G."/>
        </authorList>
    </citation>
    <scope>NUCLEOTIDE SEQUENCE [LARGE SCALE GENOMIC DNA]</scope>
    <source>
        <strain evidence="4 5">OWC5</strain>
    </source>
</reference>
<keyword evidence="1 4" id="KW-0808">Transferase</keyword>
<dbReference type="PANTHER" id="PTHR43800:SF1">
    <property type="entry name" value="PEPTIDYL-LYSINE N-ACETYLTRANSFERASE YJAB"/>
    <property type="match status" value="1"/>
</dbReference>
<dbReference type="PROSITE" id="PS51186">
    <property type="entry name" value="GNAT"/>
    <property type="match status" value="1"/>
</dbReference>
<dbReference type="InterPro" id="IPR016181">
    <property type="entry name" value="Acyl_CoA_acyltransferase"/>
</dbReference>
<dbReference type="GO" id="GO:0016747">
    <property type="term" value="F:acyltransferase activity, transferring groups other than amino-acyl groups"/>
    <property type="evidence" value="ECO:0007669"/>
    <property type="project" value="InterPro"/>
</dbReference>
<sequence>MNFTIRRAQLADASDLPAIERSAAELFRCDPSLAWLADAEVTDAEQHRRAIETDEVWVAQSPDGVLMGFLSAVEVDNELHIQELSVRQRFQGRGAGRKLLLTAVEHARYRELYGLTLTTFRDLPWNEPFYQHLGFETLSPALWGPRLATVLNDEVTHGLPGERRCAMRLRLRAAPSNQPPTPGQTP</sequence>
<dbReference type="RefSeq" id="WP_140679431.1">
    <property type="nucleotide sequence ID" value="NZ_RCZA01000005.1"/>
</dbReference>